<proteinExistence type="predicted"/>
<sequence length="77" mass="8641">MGGNNRQKKSSSSFSVFSLFKSKGSQKVKYTNDESPNMQKVWPSGGVRWITEPSIDKEASAFIDKFHEKRSRIAAAN</sequence>
<evidence type="ECO:0000313" key="2">
    <source>
        <dbReference type="Proteomes" id="UP001227230"/>
    </source>
</evidence>
<dbReference type="Proteomes" id="UP001227230">
    <property type="component" value="Chromosome 14"/>
</dbReference>
<protein>
    <submittedName>
        <fullName evidence="1">Uncharacterized protein</fullName>
    </submittedName>
</protein>
<dbReference type="EMBL" id="CP126661">
    <property type="protein sequence ID" value="WKA02589.1"/>
    <property type="molecule type" value="Genomic_DNA"/>
</dbReference>
<gene>
    <name evidence="1" type="ORF">VitviT2T_020760</name>
</gene>
<keyword evidence="2" id="KW-1185">Reference proteome</keyword>
<accession>A0ABY9D5I4</accession>
<evidence type="ECO:0000313" key="1">
    <source>
        <dbReference type="EMBL" id="WKA02589.1"/>
    </source>
</evidence>
<dbReference type="PANTHER" id="PTHR33511">
    <property type="entry name" value="OS06G0632400 PROTEIN"/>
    <property type="match status" value="1"/>
</dbReference>
<organism evidence="1 2">
    <name type="scientific">Vitis vinifera</name>
    <name type="common">Grape</name>
    <dbReference type="NCBI Taxonomy" id="29760"/>
    <lineage>
        <taxon>Eukaryota</taxon>
        <taxon>Viridiplantae</taxon>
        <taxon>Streptophyta</taxon>
        <taxon>Embryophyta</taxon>
        <taxon>Tracheophyta</taxon>
        <taxon>Spermatophyta</taxon>
        <taxon>Magnoliopsida</taxon>
        <taxon>eudicotyledons</taxon>
        <taxon>Gunneridae</taxon>
        <taxon>Pentapetalae</taxon>
        <taxon>rosids</taxon>
        <taxon>Vitales</taxon>
        <taxon>Vitaceae</taxon>
        <taxon>Viteae</taxon>
        <taxon>Vitis</taxon>
    </lineage>
</organism>
<name>A0ABY9D5I4_VITVI</name>
<reference evidence="1 2" key="1">
    <citation type="journal article" date="2023" name="Hortic Res">
        <title>The complete reference genome for grapevine (Vitis vinifera L.) genetics and breeding.</title>
        <authorList>
            <person name="Shi X."/>
            <person name="Cao S."/>
            <person name="Wang X."/>
            <person name="Huang S."/>
            <person name="Wang Y."/>
            <person name="Liu Z."/>
            <person name="Liu W."/>
            <person name="Leng X."/>
            <person name="Peng Y."/>
            <person name="Wang N."/>
            <person name="Wang Y."/>
            <person name="Ma Z."/>
            <person name="Xu X."/>
            <person name="Zhang F."/>
            <person name="Xue H."/>
            <person name="Zhong H."/>
            <person name="Wang Y."/>
            <person name="Zhang K."/>
            <person name="Velt A."/>
            <person name="Avia K."/>
            <person name="Holtgrawe D."/>
            <person name="Grimplet J."/>
            <person name="Matus J.T."/>
            <person name="Ware D."/>
            <person name="Wu X."/>
            <person name="Wang H."/>
            <person name="Liu C."/>
            <person name="Fang Y."/>
            <person name="Rustenholz C."/>
            <person name="Cheng Z."/>
            <person name="Xiao H."/>
            <person name="Zhou Y."/>
        </authorList>
    </citation>
    <scope>NUCLEOTIDE SEQUENCE [LARGE SCALE GENOMIC DNA]</scope>
    <source>
        <strain evidence="2">cv. Pinot noir / PN40024</strain>
        <tissue evidence="1">Leaf</tissue>
    </source>
</reference>